<gene>
    <name evidence="2" type="ORF">BDV95DRAFT_129460</name>
</gene>
<dbReference type="EMBL" id="JAADJZ010000019">
    <property type="protein sequence ID" value="KAF2868465.1"/>
    <property type="molecule type" value="Genomic_DNA"/>
</dbReference>
<dbReference type="AlphaFoldDB" id="A0A7C8MJ86"/>
<evidence type="ECO:0000313" key="2">
    <source>
        <dbReference type="EMBL" id="KAF2868465.1"/>
    </source>
</evidence>
<accession>A0A7C8MJ86</accession>
<organism evidence="2 3">
    <name type="scientific">Massariosphaeria phaeospora</name>
    <dbReference type="NCBI Taxonomy" id="100035"/>
    <lineage>
        <taxon>Eukaryota</taxon>
        <taxon>Fungi</taxon>
        <taxon>Dikarya</taxon>
        <taxon>Ascomycota</taxon>
        <taxon>Pezizomycotina</taxon>
        <taxon>Dothideomycetes</taxon>
        <taxon>Pleosporomycetidae</taxon>
        <taxon>Pleosporales</taxon>
        <taxon>Pleosporales incertae sedis</taxon>
        <taxon>Massariosphaeria</taxon>
    </lineage>
</organism>
<name>A0A7C8MJ86_9PLEO</name>
<evidence type="ECO:0000313" key="3">
    <source>
        <dbReference type="Proteomes" id="UP000481861"/>
    </source>
</evidence>
<protein>
    <submittedName>
        <fullName evidence="2">Uncharacterized protein</fullName>
    </submittedName>
</protein>
<evidence type="ECO:0000256" key="1">
    <source>
        <dbReference type="SAM" id="MobiDB-lite"/>
    </source>
</evidence>
<feature type="compositionally biased region" description="Polar residues" evidence="1">
    <location>
        <begin position="210"/>
        <end position="229"/>
    </location>
</feature>
<keyword evidence="3" id="KW-1185">Reference proteome</keyword>
<reference evidence="2 3" key="1">
    <citation type="submission" date="2020-01" db="EMBL/GenBank/DDBJ databases">
        <authorList>
            <consortium name="DOE Joint Genome Institute"/>
            <person name="Haridas S."/>
            <person name="Albert R."/>
            <person name="Binder M."/>
            <person name="Bloem J."/>
            <person name="Labutti K."/>
            <person name="Salamov A."/>
            <person name="Andreopoulos B."/>
            <person name="Baker S.E."/>
            <person name="Barry K."/>
            <person name="Bills G."/>
            <person name="Bluhm B.H."/>
            <person name="Cannon C."/>
            <person name="Castanera R."/>
            <person name="Culley D.E."/>
            <person name="Daum C."/>
            <person name="Ezra D."/>
            <person name="Gonzalez J.B."/>
            <person name="Henrissat B."/>
            <person name="Kuo A."/>
            <person name="Liang C."/>
            <person name="Lipzen A."/>
            <person name="Lutzoni F."/>
            <person name="Magnuson J."/>
            <person name="Mondo S."/>
            <person name="Nolan M."/>
            <person name="Ohm R."/>
            <person name="Pangilinan J."/>
            <person name="Park H.-J.H."/>
            <person name="Ramirez L."/>
            <person name="Alfaro M."/>
            <person name="Sun H."/>
            <person name="Tritt A."/>
            <person name="Yoshinaga Y."/>
            <person name="Zwiers L.-H.L."/>
            <person name="Turgeon B.G."/>
            <person name="Goodwin S.B."/>
            <person name="Spatafora J.W."/>
            <person name="Crous P.W."/>
            <person name="Grigoriev I.V."/>
        </authorList>
    </citation>
    <scope>NUCLEOTIDE SEQUENCE [LARGE SCALE GENOMIC DNA]</scope>
    <source>
        <strain evidence="2 3">CBS 611.86</strain>
    </source>
</reference>
<feature type="region of interest" description="Disordered" evidence="1">
    <location>
        <begin position="207"/>
        <end position="229"/>
    </location>
</feature>
<dbReference type="Proteomes" id="UP000481861">
    <property type="component" value="Unassembled WGS sequence"/>
</dbReference>
<sequence length="229" mass="25778">MFDDDDDGPSSIPDEEIKAYIVKSIDGMPSEGHEAYLLEGLKAHLEGDTPDNERITRPVVSLTRFMTTVASCYEDDTCMHNPIQSILLAWEHLRRPTQFELTWAAFENAIESGDQEDWKMLSLFSRMVKLLDYACPGQPETINTEQEFSDAIRNMARAWPDLPSNAFLRRAVKAAMRIRTQGSTLDGPEDALKSIIKSAWDIGVHDNRSDASSNTQPGHAIQQLNRLPQ</sequence>
<proteinExistence type="predicted"/>
<comment type="caution">
    <text evidence="2">The sequence shown here is derived from an EMBL/GenBank/DDBJ whole genome shotgun (WGS) entry which is preliminary data.</text>
</comment>